<evidence type="ECO:0000256" key="4">
    <source>
        <dbReference type="ARBA" id="ARBA00023004"/>
    </source>
</evidence>
<keyword evidence="4" id="KW-0408">Iron</keyword>
<keyword evidence="2" id="KW-0949">S-adenosyl-L-methionine</keyword>
<evidence type="ECO:0000256" key="1">
    <source>
        <dbReference type="ARBA" id="ARBA00001966"/>
    </source>
</evidence>
<evidence type="ECO:0000256" key="5">
    <source>
        <dbReference type="ARBA" id="ARBA00023014"/>
    </source>
</evidence>
<dbReference type="EMBL" id="JACIJJ010000003">
    <property type="protein sequence ID" value="MBB5699043.1"/>
    <property type="molecule type" value="Genomic_DNA"/>
</dbReference>
<dbReference type="InterPro" id="IPR010994">
    <property type="entry name" value="RuvA_2-like"/>
</dbReference>
<dbReference type="InterPro" id="IPR023874">
    <property type="entry name" value="DNA_rSAM_put"/>
</dbReference>
<name>A0A7W9EID1_9SPHN</name>
<gene>
    <name evidence="6" type="ORF">FHR19_002398</name>
</gene>
<protein>
    <submittedName>
        <fullName evidence="6">Putative DNA modification/repair radical SAM protein</fullName>
    </submittedName>
</protein>
<proteinExistence type="predicted"/>
<dbReference type="SFLD" id="SFLDG01102">
    <property type="entry name" value="Uncharacterised_Radical_SAM_Su"/>
    <property type="match status" value="1"/>
</dbReference>
<evidence type="ECO:0000313" key="6">
    <source>
        <dbReference type="EMBL" id="MBB5699043.1"/>
    </source>
</evidence>
<dbReference type="CDD" id="cd01335">
    <property type="entry name" value="Radical_SAM"/>
    <property type="match status" value="1"/>
</dbReference>
<dbReference type="GO" id="GO:0051536">
    <property type="term" value="F:iron-sulfur cluster binding"/>
    <property type="evidence" value="ECO:0007669"/>
    <property type="project" value="UniProtKB-KW"/>
</dbReference>
<dbReference type="Proteomes" id="UP000557739">
    <property type="component" value="Unassembled WGS sequence"/>
</dbReference>
<reference evidence="6 7" key="1">
    <citation type="submission" date="2020-08" db="EMBL/GenBank/DDBJ databases">
        <title>Genomic Encyclopedia of Type Strains, Phase IV (KMG-IV): sequencing the most valuable type-strain genomes for metagenomic binning, comparative biology and taxonomic classification.</title>
        <authorList>
            <person name="Goeker M."/>
        </authorList>
    </citation>
    <scope>NUCLEOTIDE SEQUENCE [LARGE SCALE GENOMIC DNA]</scope>
    <source>
        <strain evidence="6 7">DSM 27244</strain>
    </source>
</reference>
<dbReference type="GO" id="GO:0003824">
    <property type="term" value="F:catalytic activity"/>
    <property type="evidence" value="ECO:0007669"/>
    <property type="project" value="InterPro"/>
</dbReference>
<dbReference type="NCBIfam" id="TIGR03916">
    <property type="entry name" value="rSAM_link_UDG"/>
    <property type="match status" value="1"/>
</dbReference>
<dbReference type="SUPFAM" id="SSF47781">
    <property type="entry name" value="RuvA domain 2-like"/>
    <property type="match status" value="1"/>
</dbReference>
<keyword evidence="5" id="KW-0411">Iron-sulfur</keyword>
<comment type="cofactor">
    <cofactor evidence="1">
        <name>[4Fe-4S] cluster</name>
        <dbReference type="ChEBI" id="CHEBI:49883"/>
    </cofactor>
</comment>
<dbReference type="InterPro" id="IPR007197">
    <property type="entry name" value="rSAM"/>
</dbReference>
<dbReference type="PANTHER" id="PTHR21180:SF9">
    <property type="entry name" value="TYPE II SECRETION SYSTEM PROTEIN K"/>
    <property type="match status" value="1"/>
</dbReference>
<dbReference type="InterPro" id="IPR013785">
    <property type="entry name" value="Aldolase_TIM"/>
</dbReference>
<keyword evidence="7" id="KW-1185">Reference proteome</keyword>
<dbReference type="PANTHER" id="PTHR21180">
    <property type="entry name" value="ENDONUCLEASE/EXONUCLEASE/PHOSPHATASE FAMILY DOMAIN-CONTAINING PROTEIN 1"/>
    <property type="match status" value="1"/>
</dbReference>
<organism evidence="6 7">
    <name type="scientific">Sphingomonas yantingensis</name>
    <dbReference type="NCBI Taxonomy" id="1241761"/>
    <lineage>
        <taxon>Bacteria</taxon>
        <taxon>Pseudomonadati</taxon>
        <taxon>Pseudomonadota</taxon>
        <taxon>Alphaproteobacteria</taxon>
        <taxon>Sphingomonadales</taxon>
        <taxon>Sphingomonadaceae</taxon>
        <taxon>Sphingomonas</taxon>
    </lineage>
</organism>
<dbReference type="SUPFAM" id="SSF102114">
    <property type="entry name" value="Radical SAM enzymes"/>
    <property type="match status" value="1"/>
</dbReference>
<evidence type="ECO:0000256" key="2">
    <source>
        <dbReference type="ARBA" id="ARBA00022691"/>
    </source>
</evidence>
<comment type="caution">
    <text evidence="6">The sequence shown here is derived from an EMBL/GenBank/DDBJ whole genome shotgun (WGS) entry which is preliminary data.</text>
</comment>
<dbReference type="GO" id="GO:0046872">
    <property type="term" value="F:metal ion binding"/>
    <property type="evidence" value="ECO:0007669"/>
    <property type="project" value="UniProtKB-KW"/>
</dbReference>
<sequence length="415" mass="46183">MAQLDVREKLGILADAAKYDASCASSGTTKRNSAGGKGIGSTEGMGICHAYAPDGRCISLLKILLTNSCIFDCHYCINRKSSNVRRARFTAQEVVALTMSFYKRNYIEGLFLSSGIIRSPDYTMEQIVEVARSLREDHQFRGYIHLKTIPDADPELVRLAGLHADRVSINVELPTVPGLTRLAPEKSATRIEGAMRDMKTAIVDTADARKRYRSAPRFAPAGQSTQMIVGADAATDRDIVTKAATLYDRFSLRRVYYSAFSPIPEASAVLPLQRPPLMREHRLYQSDWLMRFYDYAPGEVAAAADPATGMMPLDIDPKLAWALKFRERFPVDVNRAAREDLLRVPGLGVKAVNSILKARKWRRLSLDDVARLTVSVAKVRPFIVAEGWRPVLLTDRADLKPLVAPKREQLELFAA</sequence>
<evidence type="ECO:0000313" key="7">
    <source>
        <dbReference type="Proteomes" id="UP000557739"/>
    </source>
</evidence>
<keyword evidence="3" id="KW-0479">Metal-binding</keyword>
<dbReference type="Gene3D" id="3.20.20.70">
    <property type="entry name" value="Aldolase class I"/>
    <property type="match status" value="1"/>
</dbReference>
<accession>A0A7W9EID1</accession>
<dbReference type="RefSeq" id="WP_184028586.1">
    <property type="nucleotide sequence ID" value="NZ_JACIJJ010000003.1"/>
</dbReference>
<dbReference type="InterPro" id="IPR051675">
    <property type="entry name" value="Endo/Exo/Phosphatase_dom_1"/>
</dbReference>
<evidence type="ECO:0000256" key="3">
    <source>
        <dbReference type="ARBA" id="ARBA00022723"/>
    </source>
</evidence>
<dbReference type="SFLD" id="SFLDS00029">
    <property type="entry name" value="Radical_SAM"/>
    <property type="match status" value="1"/>
</dbReference>
<dbReference type="AlphaFoldDB" id="A0A7W9EID1"/>
<dbReference type="InterPro" id="IPR058240">
    <property type="entry name" value="rSAM_sf"/>
</dbReference>